<dbReference type="Proteomes" id="UP000030008">
    <property type="component" value="Unassembled WGS sequence"/>
</dbReference>
<dbReference type="AlphaFoldDB" id="A0A099I5G9"/>
<keyword evidence="1" id="KW-1133">Transmembrane helix</keyword>
<dbReference type="Pfam" id="PF14018">
    <property type="entry name" value="DUF4234"/>
    <property type="match status" value="1"/>
</dbReference>
<dbReference type="RefSeq" id="WP_044906106.1">
    <property type="nucleotide sequence ID" value="NZ_BAABXQ010000008.1"/>
</dbReference>
<proteinExistence type="predicted"/>
<sequence length="108" mass="12331">MRRRSIFGIIVLSIITCGIYYLIAWVQVFSDINYGARENDTAITDLLLSFLTCGIWGIFCFWKYSKKLYMIGAEDNSLINVLLAVFGLPIISLCIMQSSINDLIDRTY</sequence>
<evidence type="ECO:0000313" key="3">
    <source>
        <dbReference type="EMBL" id="KGJ52502.1"/>
    </source>
</evidence>
<gene>
    <name evidence="3" type="ORF">CIAN88_14275</name>
</gene>
<protein>
    <recommendedName>
        <fullName evidence="2">DUF4234 domain-containing protein</fullName>
    </recommendedName>
</protein>
<dbReference type="InterPro" id="IPR025328">
    <property type="entry name" value="DUF4234"/>
</dbReference>
<name>A0A099I5G9_CLOIN</name>
<comment type="caution">
    <text evidence="3">The sequence shown here is derived from an EMBL/GenBank/DDBJ whole genome shotgun (WGS) entry which is preliminary data.</text>
</comment>
<accession>A0A099I5G9</accession>
<reference evidence="3 4" key="1">
    <citation type="submission" date="2014-08" db="EMBL/GenBank/DDBJ databases">
        <title>Clostridium innocuum, an unnegligible vancomycin-resistant pathogen causing extra-intestinal infections.</title>
        <authorList>
            <person name="Feng Y."/>
            <person name="Chiu C.-H."/>
        </authorList>
    </citation>
    <scope>NUCLEOTIDE SEQUENCE [LARGE SCALE GENOMIC DNA]</scope>
    <source>
        <strain evidence="3 4">AN88</strain>
    </source>
</reference>
<organism evidence="3 4">
    <name type="scientific">Clostridium innocuum</name>
    <dbReference type="NCBI Taxonomy" id="1522"/>
    <lineage>
        <taxon>Bacteria</taxon>
        <taxon>Bacillati</taxon>
        <taxon>Bacillota</taxon>
        <taxon>Clostridia</taxon>
        <taxon>Eubacteriales</taxon>
        <taxon>Clostridiaceae</taxon>
        <taxon>Clostridium</taxon>
    </lineage>
</organism>
<feature type="domain" description="DUF4234" evidence="2">
    <location>
        <begin position="4"/>
        <end position="69"/>
    </location>
</feature>
<evidence type="ECO:0000259" key="2">
    <source>
        <dbReference type="Pfam" id="PF14018"/>
    </source>
</evidence>
<feature type="transmembrane region" description="Helical" evidence="1">
    <location>
        <begin position="7"/>
        <end position="26"/>
    </location>
</feature>
<keyword evidence="1" id="KW-0812">Transmembrane</keyword>
<evidence type="ECO:0000313" key="4">
    <source>
        <dbReference type="Proteomes" id="UP000030008"/>
    </source>
</evidence>
<feature type="transmembrane region" description="Helical" evidence="1">
    <location>
        <begin position="77"/>
        <end position="100"/>
    </location>
</feature>
<evidence type="ECO:0000256" key="1">
    <source>
        <dbReference type="SAM" id="Phobius"/>
    </source>
</evidence>
<dbReference type="EMBL" id="JQIF01000064">
    <property type="protein sequence ID" value="KGJ52502.1"/>
    <property type="molecule type" value="Genomic_DNA"/>
</dbReference>
<keyword evidence="1" id="KW-0472">Membrane</keyword>
<feature type="transmembrane region" description="Helical" evidence="1">
    <location>
        <begin position="46"/>
        <end position="65"/>
    </location>
</feature>